<dbReference type="AlphaFoldDB" id="A0A939QM29"/>
<accession>A0A939QM29</accession>
<dbReference type="EMBL" id="JAGFOA010000001">
    <property type="protein sequence ID" value="MBO3661971.1"/>
    <property type="molecule type" value="Genomic_DNA"/>
</dbReference>
<dbReference type="SUPFAM" id="SSF57845">
    <property type="entry name" value="B-box zinc-binding domain"/>
    <property type="match status" value="1"/>
</dbReference>
<dbReference type="RefSeq" id="WP_208499316.1">
    <property type="nucleotide sequence ID" value="NZ_JAGFOA010000001.1"/>
</dbReference>
<dbReference type="Gene3D" id="1.20.1540.10">
    <property type="entry name" value="Rhomboid-like"/>
    <property type="match status" value="1"/>
</dbReference>
<comment type="subcellular location">
    <subcellularLocation>
        <location evidence="1">Membrane</location>
        <topology evidence="1">Multi-pass membrane protein</topology>
    </subcellularLocation>
</comment>
<comment type="caution">
    <text evidence="9">The sequence shown here is derived from an EMBL/GenBank/DDBJ whole genome shotgun (WGS) entry which is preliminary data.</text>
</comment>
<evidence type="ECO:0000256" key="2">
    <source>
        <dbReference type="ARBA" id="ARBA00009045"/>
    </source>
</evidence>
<keyword evidence="5 7" id="KW-1133">Transmembrane helix</keyword>
<dbReference type="SMART" id="SM01160">
    <property type="entry name" value="DUF1751"/>
    <property type="match status" value="1"/>
</dbReference>
<dbReference type="GO" id="GO:0016020">
    <property type="term" value="C:membrane"/>
    <property type="evidence" value="ECO:0007669"/>
    <property type="project" value="UniProtKB-SubCell"/>
</dbReference>
<sequence length="293" mass="31807">MTTSDVSRDPANYCYRHPDRMSFALCQRCQRTICPECQTQAAVGVICPECMREQRNGRSTAQKRAERRWGRGGGVAVRAGAAPVTNWIVGITAGFFLLDLLLGLFGVSVAQWLAFAAPTLYPQYFGVFEPWRLLTYMLVHGSFIHVGLNLLSVWMIGRVLEPMLGRWRFIALYLVAGLGGAVAVAFLAFGSTVVGASGALFGMLGALLVIGRTLGGDVRGILIILGINLVVGFLLRAISWEAHIGGLIAGLLVGWVFSTTRRADQSRRQLILLGVIVVALLALLAVPPLIWLR</sequence>
<dbReference type="InterPro" id="IPR050925">
    <property type="entry name" value="Rhomboid_protease_S54"/>
</dbReference>
<organism evidence="9 10">
    <name type="scientific">Microbacterium stercoris</name>
    <dbReference type="NCBI Taxonomy" id="2820289"/>
    <lineage>
        <taxon>Bacteria</taxon>
        <taxon>Bacillati</taxon>
        <taxon>Actinomycetota</taxon>
        <taxon>Actinomycetes</taxon>
        <taxon>Micrococcales</taxon>
        <taxon>Microbacteriaceae</taxon>
        <taxon>Microbacterium</taxon>
    </lineage>
</organism>
<dbReference type="GO" id="GO:0004252">
    <property type="term" value="F:serine-type endopeptidase activity"/>
    <property type="evidence" value="ECO:0007669"/>
    <property type="project" value="InterPro"/>
</dbReference>
<evidence type="ECO:0000256" key="4">
    <source>
        <dbReference type="ARBA" id="ARBA00022801"/>
    </source>
</evidence>
<gene>
    <name evidence="9" type="ORF">J5V96_00435</name>
</gene>
<evidence type="ECO:0000256" key="5">
    <source>
        <dbReference type="ARBA" id="ARBA00022989"/>
    </source>
</evidence>
<dbReference type="InterPro" id="IPR035952">
    <property type="entry name" value="Rhomboid-like_sf"/>
</dbReference>
<evidence type="ECO:0000259" key="8">
    <source>
        <dbReference type="Pfam" id="PF01694"/>
    </source>
</evidence>
<evidence type="ECO:0000256" key="7">
    <source>
        <dbReference type="SAM" id="Phobius"/>
    </source>
</evidence>
<comment type="similarity">
    <text evidence="2">Belongs to the peptidase S54 family.</text>
</comment>
<keyword evidence="4" id="KW-0378">Hydrolase</keyword>
<dbReference type="InterPro" id="IPR022764">
    <property type="entry name" value="Peptidase_S54_rhomboid_dom"/>
</dbReference>
<evidence type="ECO:0000313" key="9">
    <source>
        <dbReference type="EMBL" id="MBO3661971.1"/>
    </source>
</evidence>
<dbReference type="PANTHER" id="PTHR43731">
    <property type="entry name" value="RHOMBOID PROTEASE"/>
    <property type="match status" value="1"/>
</dbReference>
<evidence type="ECO:0000256" key="3">
    <source>
        <dbReference type="ARBA" id="ARBA00022692"/>
    </source>
</evidence>
<evidence type="ECO:0000256" key="6">
    <source>
        <dbReference type="ARBA" id="ARBA00023136"/>
    </source>
</evidence>
<dbReference type="PANTHER" id="PTHR43731:SF14">
    <property type="entry name" value="PRESENILIN-ASSOCIATED RHOMBOID-LIKE PROTEIN, MITOCHONDRIAL"/>
    <property type="match status" value="1"/>
</dbReference>
<keyword evidence="3 7" id="KW-0812">Transmembrane</keyword>
<feature type="transmembrane region" description="Helical" evidence="7">
    <location>
        <begin position="270"/>
        <end position="291"/>
    </location>
</feature>
<keyword evidence="9" id="KW-0645">Protease</keyword>
<feature type="transmembrane region" description="Helical" evidence="7">
    <location>
        <begin position="242"/>
        <end position="258"/>
    </location>
</feature>
<keyword evidence="10" id="KW-1185">Reference proteome</keyword>
<feature type="transmembrane region" description="Helical" evidence="7">
    <location>
        <begin position="218"/>
        <end position="236"/>
    </location>
</feature>
<evidence type="ECO:0000313" key="10">
    <source>
        <dbReference type="Proteomes" id="UP000680132"/>
    </source>
</evidence>
<feature type="transmembrane region" description="Helical" evidence="7">
    <location>
        <begin position="169"/>
        <end position="187"/>
    </location>
</feature>
<feature type="domain" description="Peptidase S54 rhomboid" evidence="8">
    <location>
        <begin position="129"/>
        <end position="258"/>
    </location>
</feature>
<evidence type="ECO:0000256" key="1">
    <source>
        <dbReference type="ARBA" id="ARBA00004141"/>
    </source>
</evidence>
<feature type="transmembrane region" description="Helical" evidence="7">
    <location>
        <begin position="133"/>
        <end position="157"/>
    </location>
</feature>
<reference evidence="9" key="1">
    <citation type="submission" date="2021-03" db="EMBL/GenBank/DDBJ databases">
        <title>Microbacterium sp. nov., a novel actinobacterium isolated from cow dung.</title>
        <authorList>
            <person name="Zhang L."/>
        </authorList>
    </citation>
    <scope>NUCLEOTIDE SEQUENCE</scope>
    <source>
        <strain evidence="9">NEAU-LLB</strain>
    </source>
</reference>
<feature type="transmembrane region" description="Helical" evidence="7">
    <location>
        <begin position="87"/>
        <end position="113"/>
    </location>
</feature>
<dbReference type="Pfam" id="PF01694">
    <property type="entry name" value="Rhomboid"/>
    <property type="match status" value="1"/>
</dbReference>
<feature type="transmembrane region" description="Helical" evidence="7">
    <location>
        <begin position="193"/>
        <end position="211"/>
    </location>
</feature>
<protein>
    <submittedName>
        <fullName evidence="9">Rhomboid family intramembrane serine protease</fullName>
    </submittedName>
</protein>
<dbReference type="Proteomes" id="UP000680132">
    <property type="component" value="Unassembled WGS sequence"/>
</dbReference>
<dbReference type="SUPFAM" id="SSF144091">
    <property type="entry name" value="Rhomboid-like"/>
    <property type="match status" value="1"/>
</dbReference>
<name>A0A939QM29_9MICO</name>
<proteinExistence type="inferred from homology"/>
<dbReference type="GO" id="GO:0006508">
    <property type="term" value="P:proteolysis"/>
    <property type="evidence" value="ECO:0007669"/>
    <property type="project" value="UniProtKB-KW"/>
</dbReference>
<keyword evidence="6 7" id="KW-0472">Membrane</keyword>